<dbReference type="AlphaFoldDB" id="A0AA40B3B4"/>
<name>A0AA40B3B4_9PEZI</name>
<dbReference type="EMBL" id="JAUIRO010000002">
    <property type="protein sequence ID" value="KAK0726758.1"/>
    <property type="molecule type" value="Genomic_DNA"/>
</dbReference>
<sequence>MPQAQVDTKLNPGLGRPHFDLTSHFHSSIGRGLLARYLALPDHAVIAANRDPDGASSRALSSLPRGEGTRPLLEKSKWEPILMTNMGGTTGSSSAPLPFSNAAYGPSKLASAWYTLKIHLEDDWLHSFSLCLGWVHTNLGDAAKAFGVDEVLSATTKAEHGGKLILYNGETVAW</sequence>
<dbReference type="SUPFAM" id="SSF51735">
    <property type="entry name" value="NAD(P)-binding Rossmann-fold domains"/>
    <property type="match status" value="1"/>
</dbReference>
<evidence type="ECO:0000313" key="1">
    <source>
        <dbReference type="EMBL" id="KAK0726758.1"/>
    </source>
</evidence>
<accession>A0AA40B3B4</accession>
<proteinExistence type="predicted"/>
<evidence type="ECO:0000313" key="2">
    <source>
        <dbReference type="Proteomes" id="UP001172101"/>
    </source>
</evidence>
<dbReference type="InterPro" id="IPR036291">
    <property type="entry name" value="NAD(P)-bd_dom_sf"/>
</dbReference>
<protein>
    <submittedName>
        <fullName evidence="1">Uncharacterized protein</fullName>
    </submittedName>
</protein>
<dbReference type="GeneID" id="85328076"/>
<organism evidence="1 2">
    <name type="scientific">Lasiosphaeria miniovina</name>
    <dbReference type="NCBI Taxonomy" id="1954250"/>
    <lineage>
        <taxon>Eukaryota</taxon>
        <taxon>Fungi</taxon>
        <taxon>Dikarya</taxon>
        <taxon>Ascomycota</taxon>
        <taxon>Pezizomycotina</taxon>
        <taxon>Sordariomycetes</taxon>
        <taxon>Sordariomycetidae</taxon>
        <taxon>Sordariales</taxon>
        <taxon>Lasiosphaeriaceae</taxon>
        <taxon>Lasiosphaeria</taxon>
    </lineage>
</organism>
<comment type="caution">
    <text evidence="1">The sequence shown here is derived from an EMBL/GenBank/DDBJ whole genome shotgun (WGS) entry which is preliminary data.</text>
</comment>
<gene>
    <name evidence="1" type="ORF">B0T26DRAFT_747165</name>
</gene>
<dbReference type="Proteomes" id="UP001172101">
    <property type="component" value="Unassembled WGS sequence"/>
</dbReference>
<reference evidence="1" key="1">
    <citation type="submission" date="2023-06" db="EMBL/GenBank/DDBJ databases">
        <title>Genome-scale phylogeny and comparative genomics of the fungal order Sordariales.</title>
        <authorList>
            <consortium name="Lawrence Berkeley National Laboratory"/>
            <person name="Hensen N."/>
            <person name="Bonometti L."/>
            <person name="Westerberg I."/>
            <person name="Brannstrom I.O."/>
            <person name="Guillou S."/>
            <person name="Cros-Aarteil S."/>
            <person name="Calhoun S."/>
            <person name="Haridas S."/>
            <person name="Kuo A."/>
            <person name="Mondo S."/>
            <person name="Pangilinan J."/>
            <person name="Riley R."/>
            <person name="LaButti K."/>
            <person name="Andreopoulos B."/>
            <person name="Lipzen A."/>
            <person name="Chen C."/>
            <person name="Yanf M."/>
            <person name="Daum C."/>
            <person name="Ng V."/>
            <person name="Clum A."/>
            <person name="Steindorff A."/>
            <person name="Ohm R."/>
            <person name="Martin F."/>
            <person name="Silar P."/>
            <person name="Natvig D."/>
            <person name="Lalanne C."/>
            <person name="Gautier V."/>
            <person name="Ament-velasquez S.L."/>
            <person name="Kruys A."/>
            <person name="Hutchinson M.I."/>
            <person name="Powell A.J."/>
            <person name="Barry K."/>
            <person name="Miller A.N."/>
            <person name="Grigoriev I.V."/>
            <person name="Debuchy R."/>
            <person name="Gladieux P."/>
            <person name="Thoren M.H."/>
            <person name="Johannesson H."/>
        </authorList>
    </citation>
    <scope>NUCLEOTIDE SEQUENCE</scope>
    <source>
        <strain evidence="1">SMH2392-1A</strain>
    </source>
</reference>
<dbReference type="RefSeq" id="XP_060299614.1">
    <property type="nucleotide sequence ID" value="XM_060444806.1"/>
</dbReference>
<dbReference type="Gene3D" id="3.40.50.720">
    <property type="entry name" value="NAD(P)-binding Rossmann-like Domain"/>
    <property type="match status" value="1"/>
</dbReference>
<keyword evidence="2" id="KW-1185">Reference proteome</keyword>